<feature type="compositionally biased region" description="Low complexity" evidence="11">
    <location>
        <begin position="426"/>
        <end position="457"/>
    </location>
</feature>
<dbReference type="AlphaFoldDB" id="D3AVW1"/>
<evidence type="ECO:0000259" key="12">
    <source>
        <dbReference type="PROSITE" id="PS50011"/>
    </source>
</evidence>
<evidence type="ECO:0000256" key="4">
    <source>
        <dbReference type="ARBA" id="ARBA00022679"/>
    </source>
</evidence>
<dbReference type="PANTHER" id="PTHR46485">
    <property type="entry name" value="LIM DOMAIN KINASE 1"/>
    <property type="match status" value="1"/>
</dbReference>
<evidence type="ECO:0000256" key="1">
    <source>
        <dbReference type="ARBA" id="ARBA00005843"/>
    </source>
</evidence>
<keyword evidence="7 10" id="KW-0067">ATP-binding</keyword>
<name>D3AVW1_HETP5</name>
<evidence type="ECO:0000256" key="2">
    <source>
        <dbReference type="ARBA" id="ARBA00012513"/>
    </source>
</evidence>
<dbReference type="GO" id="GO:0004674">
    <property type="term" value="F:protein serine/threonine kinase activity"/>
    <property type="evidence" value="ECO:0007669"/>
    <property type="project" value="UniProtKB-KW"/>
</dbReference>
<dbReference type="InterPro" id="IPR050940">
    <property type="entry name" value="Actin_reg-Ser/Thr_kinase"/>
</dbReference>
<dbReference type="FunCoup" id="D3AVW1">
    <property type="interactions" value="9"/>
</dbReference>
<dbReference type="InterPro" id="IPR000719">
    <property type="entry name" value="Prot_kinase_dom"/>
</dbReference>
<feature type="domain" description="Protein kinase" evidence="12">
    <location>
        <begin position="29"/>
        <end position="305"/>
    </location>
</feature>
<feature type="compositionally biased region" description="Basic residues" evidence="11">
    <location>
        <begin position="538"/>
        <end position="554"/>
    </location>
</feature>
<dbReference type="PANTHER" id="PTHR46485:SF5">
    <property type="entry name" value="CENTER DIVIDER, ISOFORM A"/>
    <property type="match status" value="1"/>
</dbReference>
<evidence type="ECO:0000313" key="14">
    <source>
        <dbReference type="Proteomes" id="UP000001396"/>
    </source>
</evidence>
<keyword evidence="14" id="KW-1185">Reference proteome</keyword>
<dbReference type="InterPro" id="IPR011009">
    <property type="entry name" value="Kinase-like_dom_sf"/>
</dbReference>
<dbReference type="OMA" id="ELICGTR"/>
<dbReference type="STRING" id="670386.D3AVW1"/>
<feature type="region of interest" description="Disordered" evidence="11">
    <location>
        <begin position="318"/>
        <end position="358"/>
    </location>
</feature>
<proteinExistence type="inferred from homology"/>
<keyword evidence="3" id="KW-0723">Serine/threonine-protein kinase</keyword>
<comment type="catalytic activity">
    <reaction evidence="9">
        <text>L-seryl-[protein] + ATP = O-phospho-L-seryl-[protein] + ADP + H(+)</text>
        <dbReference type="Rhea" id="RHEA:17989"/>
        <dbReference type="Rhea" id="RHEA-COMP:9863"/>
        <dbReference type="Rhea" id="RHEA-COMP:11604"/>
        <dbReference type="ChEBI" id="CHEBI:15378"/>
        <dbReference type="ChEBI" id="CHEBI:29999"/>
        <dbReference type="ChEBI" id="CHEBI:30616"/>
        <dbReference type="ChEBI" id="CHEBI:83421"/>
        <dbReference type="ChEBI" id="CHEBI:456216"/>
        <dbReference type="EC" id="2.7.11.1"/>
    </reaction>
</comment>
<evidence type="ECO:0000256" key="7">
    <source>
        <dbReference type="ARBA" id="ARBA00022840"/>
    </source>
</evidence>
<organism evidence="13 14">
    <name type="scientific">Heterostelium pallidum (strain ATCC 26659 / Pp 5 / PN500)</name>
    <name type="common">Cellular slime mold</name>
    <name type="synonym">Polysphondylium pallidum</name>
    <dbReference type="NCBI Taxonomy" id="670386"/>
    <lineage>
        <taxon>Eukaryota</taxon>
        <taxon>Amoebozoa</taxon>
        <taxon>Evosea</taxon>
        <taxon>Eumycetozoa</taxon>
        <taxon>Dictyostelia</taxon>
        <taxon>Acytosteliales</taxon>
        <taxon>Acytosteliaceae</taxon>
        <taxon>Heterostelium</taxon>
    </lineage>
</organism>
<evidence type="ECO:0000256" key="5">
    <source>
        <dbReference type="ARBA" id="ARBA00022741"/>
    </source>
</evidence>
<evidence type="ECO:0000256" key="9">
    <source>
        <dbReference type="ARBA" id="ARBA00048679"/>
    </source>
</evidence>
<dbReference type="FunFam" id="3.30.200.20:FF:000180">
    <property type="entry name" value="serine/threonine-protein kinase STY46-like"/>
    <property type="match status" value="1"/>
</dbReference>
<dbReference type="Pfam" id="PF07714">
    <property type="entry name" value="PK_Tyr_Ser-Thr"/>
    <property type="match status" value="1"/>
</dbReference>
<dbReference type="Proteomes" id="UP000001396">
    <property type="component" value="Unassembled WGS sequence"/>
</dbReference>
<protein>
    <recommendedName>
        <fullName evidence="2">non-specific serine/threonine protein kinase</fullName>
        <ecNumber evidence="2">2.7.11.1</ecNumber>
    </recommendedName>
</protein>
<accession>D3AVW1</accession>
<dbReference type="EMBL" id="ADBJ01000002">
    <property type="protein sequence ID" value="EFA86434.1"/>
    <property type="molecule type" value="Genomic_DNA"/>
</dbReference>
<comment type="caution">
    <text evidence="13">The sequence shown here is derived from an EMBL/GenBank/DDBJ whole genome shotgun (WGS) entry which is preliminary data.</text>
</comment>
<dbReference type="SUPFAM" id="SSF56112">
    <property type="entry name" value="Protein kinase-like (PK-like)"/>
    <property type="match status" value="1"/>
</dbReference>
<feature type="compositionally biased region" description="Low complexity" evidence="11">
    <location>
        <begin position="503"/>
        <end position="517"/>
    </location>
</feature>
<comment type="similarity">
    <text evidence="1">Belongs to the protein kinase superfamily. TKL Ser/Thr protein kinase family.</text>
</comment>
<dbReference type="InterPro" id="IPR017441">
    <property type="entry name" value="Protein_kinase_ATP_BS"/>
</dbReference>
<evidence type="ECO:0000256" key="3">
    <source>
        <dbReference type="ARBA" id="ARBA00022527"/>
    </source>
</evidence>
<feature type="region of interest" description="Disordered" evidence="11">
    <location>
        <begin position="497"/>
        <end position="554"/>
    </location>
</feature>
<feature type="binding site" evidence="10">
    <location>
        <position position="56"/>
    </location>
    <ligand>
        <name>ATP</name>
        <dbReference type="ChEBI" id="CHEBI:30616"/>
    </ligand>
</feature>
<keyword evidence="4" id="KW-0808">Transferase</keyword>
<dbReference type="InterPro" id="IPR001245">
    <property type="entry name" value="Ser-Thr/Tyr_kinase_cat_dom"/>
</dbReference>
<evidence type="ECO:0000256" key="6">
    <source>
        <dbReference type="ARBA" id="ARBA00022777"/>
    </source>
</evidence>
<keyword evidence="6 13" id="KW-0418">Kinase</keyword>
<feature type="region of interest" description="Disordered" evidence="11">
    <location>
        <begin position="417"/>
        <end position="458"/>
    </location>
</feature>
<evidence type="ECO:0000256" key="10">
    <source>
        <dbReference type="PROSITE-ProRule" id="PRU10141"/>
    </source>
</evidence>
<gene>
    <name evidence="13" type="ORF">PPL_00226</name>
</gene>
<dbReference type="InParanoid" id="D3AVW1"/>
<dbReference type="GeneID" id="31355760"/>
<keyword evidence="5 10" id="KW-0547">Nucleotide-binding</keyword>
<reference evidence="13 14" key="1">
    <citation type="journal article" date="2011" name="Genome Res.">
        <title>Phylogeny-wide analysis of social amoeba genomes highlights ancient origins for complex intercellular communication.</title>
        <authorList>
            <person name="Heidel A.J."/>
            <person name="Lawal H.M."/>
            <person name="Felder M."/>
            <person name="Schilde C."/>
            <person name="Helps N.R."/>
            <person name="Tunggal B."/>
            <person name="Rivero F."/>
            <person name="John U."/>
            <person name="Schleicher M."/>
            <person name="Eichinger L."/>
            <person name="Platzer M."/>
            <person name="Noegel A.A."/>
            <person name="Schaap P."/>
            <person name="Gloeckner G."/>
        </authorList>
    </citation>
    <scope>NUCLEOTIDE SEQUENCE [LARGE SCALE GENOMIC DNA]</scope>
    <source>
        <strain evidence="14">ATCC 26659 / Pp 5 / PN500</strain>
    </source>
</reference>
<evidence type="ECO:0000256" key="11">
    <source>
        <dbReference type="SAM" id="MobiDB-lite"/>
    </source>
</evidence>
<dbReference type="PRINTS" id="PR00109">
    <property type="entry name" value="TYRKINASE"/>
</dbReference>
<dbReference type="RefSeq" id="XP_020438539.1">
    <property type="nucleotide sequence ID" value="XM_020571265.1"/>
</dbReference>
<dbReference type="SMART" id="SM00220">
    <property type="entry name" value="S_TKc"/>
    <property type="match status" value="1"/>
</dbReference>
<dbReference type="PROSITE" id="PS50011">
    <property type="entry name" value="PROTEIN_KINASE_DOM"/>
    <property type="match status" value="1"/>
</dbReference>
<dbReference type="EC" id="2.7.11.1" evidence="2"/>
<dbReference type="CDD" id="cd13999">
    <property type="entry name" value="STKc_MAP3K-like"/>
    <property type="match status" value="1"/>
</dbReference>
<dbReference type="GO" id="GO:0005524">
    <property type="term" value="F:ATP binding"/>
    <property type="evidence" value="ECO:0007669"/>
    <property type="project" value="UniProtKB-UniRule"/>
</dbReference>
<evidence type="ECO:0000256" key="8">
    <source>
        <dbReference type="ARBA" id="ARBA00047899"/>
    </source>
</evidence>
<evidence type="ECO:0000313" key="13">
    <source>
        <dbReference type="EMBL" id="EFA86434.1"/>
    </source>
</evidence>
<comment type="catalytic activity">
    <reaction evidence="8">
        <text>L-threonyl-[protein] + ATP = O-phospho-L-threonyl-[protein] + ADP + H(+)</text>
        <dbReference type="Rhea" id="RHEA:46608"/>
        <dbReference type="Rhea" id="RHEA-COMP:11060"/>
        <dbReference type="Rhea" id="RHEA-COMP:11605"/>
        <dbReference type="ChEBI" id="CHEBI:15378"/>
        <dbReference type="ChEBI" id="CHEBI:30013"/>
        <dbReference type="ChEBI" id="CHEBI:30616"/>
        <dbReference type="ChEBI" id="CHEBI:61977"/>
        <dbReference type="ChEBI" id="CHEBI:456216"/>
        <dbReference type="EC" id="2.7.11.1"/>
    </reaction>
</comment>
<dbReference type="PROSITE" id="PS00107">
    <property type="entry name" value="PROTEIN_KINASE_ATP"/>
    <property type="match status" value="1"/>
</dbReference>
<sequence>MVNNNDGNPIEGLPPSKGDDIFGIDYADLVLENVIGRGSFGQVQKASYFGTEVAVKSLSSLVSIDPDYYKFMQREIRILMDMRHPNIVQYIGSCKHEEKNEEKHMIITEFINGGDLHQYLKSKGQSVTWQLKIKLALDIASACMNCSYNFKKVIFRDLKAKNILIEEHGASVRAKVCDFGFARIFDVSNTIEKKQGYLTICGSETTMAPEVIVGSNYDETCDVYSFGILLYEMICGIRVVKNELKRLPQEAFDLDCDKAYQYVPPACPKVFCELARLCVSYEPRQRPSFKTICMGLSDLNSKPFETLALKGGNPVSLLHTMVSPRSNNNNSNGSGGGSGNSSDNDDNNNSGGSGGVKENNSVVFQGSVIYNNNNNDNNNNNNTINAFGSIVLEQESKVEGVNQFLAEAQQQQIKKNRITNSSFFKPPTTDSANTTSSTTTSSNNSSVLGSSSPDGDSFNVPSTLLTSLTLNEIKYRDPSFFEDPDKIIQEKKRYLSTPNLGYNNGNNNNNNSDNSNSDDAEKQKPVNLSATLPLSSHNQKKKKLKSRKKKKRSK</sequence>
<feature type="compositionally biased region" description="Polar residues" evidence="11">
    <location>
        <begin position="526"/>
        <end position="537"/>
    </location>
</feature>
<dbReference type="Gene3D" id="3.30.200.20">
    <property type="entry name" value="Phosphorylase Kinase, domain 1"/>
    <property type="match status" value="1"/>
</dbReference>
<dbReference type="Gene3D" id="1.10.510.10">
    <property type="entry name" value="Transferase(Phosphotransferase) domain 1"/>
    <property type="match status" value="1"/>
</dbReference>